<dbReference type="Pfam" id="PF13682">
    <property type="entry name" value="CZB"/>
    <property type="match status" value="1"/>
</dbReference>
<dbReference type="GO" id="GO:0007165">
    <property type="term" value="P:signal transduction"/>
    <property type="evidence" value="ECO:0007669"/>
    <property type="project" value="UniProtKB-KW"/>
</dbReference>
<dbReference type="GO" id="GO:0016020">
    <property type="term" value="C:membrane"/>
    <property type="evidence" value="ECO:0007669"/>
    <property type="project" value="InterPro"/>
</dbReference>
<evidence type="ECO:0000256" key="1">
    <source>
        <dbReference type="ARBA" id="ARBA00023224"/>
    </source>
</evidence>
<dbReference type="OrthoDB" id="266313at2"/>
<dbReference type="InterPro" id="IPR044398">
    <property type="entry name" value="Globin-sensor_dom"/>
</dbReference>
<dbReference type="PANTHER" id="PTHR32089:SF112">
    <property type="entry name" value="LYSOZYME-LIKE PROTEIN-RELATED"/>
    <property type="match status" value="1"/>
</dbReference>
<dbReference type="Pfam" id="PF11563">
    <property type="entry name" value="Protoglobin"/>
    <property type="match status" value="1"/>
</dbReference>
<dbReference type="Gene3D" id="1.20.120.30">
    <property type="entry name" value="Aspartate receptor, ligand-binding domain"/>
    <property type="match status" value="1"/>
</dbReference>
<dbReference type="SMART" id="SM00283">
    <property type="entry name" value="MA"/>
    <property type="match status" value="1"/>
</dbReference>
<feature type="domain" description="Methyl-accepting transducer" evidence="3">
    <location>
        <begin position="209"/>
        <end position="422"/>
    </location>
</feature>
<organism evidence="4 5">
    <name type="scientific">Candidatus Kurthia intestinigallinarum</name>
    <dbReference type="NCBI Taxonomy" id="1562256"/>
    <lineage>
        <taxon>Bacteria</taxon>
        <taxon>Bacillati</taxon>
        <taxon>Bacillota</taxon>
        <taxon>Bacilli</taxon>
        <taxon>Bacillales</taxon>
        <taxon>Caryophanaceae</taxon>
        <taxon>Kurthia</taxon>
    </lineage>
</organism>
<dbReference type="InterPro" id="IPR004089">
    <property type="entry name" value="MCPsignal_dom"/>
</dbReference>
<keyword evidence="1 2" id="KW-0807">Transducer</keyword>
<comment type="caution">
    <text evidence="4">The sequence shown here is derived from an EMBL/GenBank/DDBJ whole genome shotgun (WGS) entry which is preliminary data.</text>
</comment>
<dbReference type="EMBL" id="JTFC01000006">
    <property type="protein sequence ID" value="RUS58256.1"/>
    <property type="molecule type" value="Genomic_DNA"/>
</dbReference>
<dbReference type="Pfam" id="PF00015">
    <property type="entry name" value="MCPsignal"/>
    <property type="match status" value="1"/>
</dbReference>
<dbReference type="InterPro" id="IPR009050">
    <property type="entry name" value="Globin-like_sf"/>
</dbReference>
<dbReference type="Gene3D" id="1.10.490.10">
    <property type="entry name" value="Globins"/>
    <property type="match status" value="1"/>
</dbReference>
<proteinExistence type="predicted"/>
<dbReference type="InterPro" id="IPR039379">
    <property type="entry name" value="Protoglobin_sensor_dom"/>
</dbReference>
<sequence>MLFKSKSPSEQYEYFNKVSESDIIVSERFQGKLDFLGFNKVRREYVHELLELYLEKNVELLDQFYVHLMSIDDFRTVIEEHSTVDHLKKVFDAHFRSLFEEDLTLDYVFKRRKIAYTHARIGVLPNWMISAYTLMNQLIIPLITDKYSRNRKKMLDVLLAYDSLVTIDQQIIVETYIEIQAGSIVNGLGNIIKYNTQLDQIKNLIQFQDTQQQAVLAANASMDQLESSIDEVSMSVVDVAKDTQTSLQKLNADISTLENITSSLQTTDREQVKVQEHVGELVERVESVNELMRFIQGIAEQTNLLALNASIEAARAGEAGKGFAVVAEEVRKLADNTKQSIQQIQGDINHLLLITTNINDLTKKSAHDLHETVNDTSSITKALVELNTTLQQQGSSFETIASTTQQQAQAAQTITASNRDIARSTEESKEIVNQTGDAIYKLSKMIDTYRVDTISKNFIISQEDIIELAITDHLLWRWRIYNLLLGFETMKESEIQSTRETRLGDWYYGQGRDILGDHAAFKALEKPFTRVHEVAKLAVRAYYNGDKLKAESYLKEVEQNSTEVIENLNILRNEIVSRKKPFER</sequence>
<evidence type="ECO:0000259" key="3">
    <source>
        <dbReference type="PROSITE" id="PS50111"/>
    </source>
</evidence>
<protein>
    <submittedName>
        <fullName evidence="4">Chemotaxis protein</fullName>
    </submittedName>
</protein>
<evidence type="ECO:0000313" key="4">
    <source>
        <dbReference type="EMBL" id="RUS58256.1"/>
    </source>
</evidence>
<dbReference type="InterPro" id="IPR012292">
    <property type="entry name" value="Globin/Proto"/>
</dbReference>
<evidence type="ECO:0000313" key="5">
    <source>
        <dbReference type="Proteomes" id="UP000288623"/>
    </source>
</evidence>
<gene>
    <name evidence="4" type="ORF">QI30_01350</name>
</gene>
<dbReference type="PROSITE" id="PS50111">
    <property type="entry name" value="CHEMOTAXIS_TRANSDUC_2"/>
    <property type="match status" value="1"/>
</dbReference>
<dbReference type="PANTHER" id="PTHR32089">
    <property type="entry name" value="METHYL-ACCEPTING CHEMOTAXIS PROTEIN MCPB"/>
    <property type="match status" value="1"/>
</dbReference>
<name>A0A433RY58_9BACL</name>
<dbReference type="InterPro" id="IPR025991">
    <property type="entry name" value="Chemoreceptor_zinc-bind_dom"/>
</dbReference>
<dbReference type="GO" id="GO:0019825">
    <property type="term" value="F:oxygen binding"/>
    <property type="evidence" value="ECO:0007669"/>
    <property type="project" value="InterPro"/>
</dbReference>
<reference evidence="4 5" key="1">
    <citation type="submission" date="2014-11" db="EMBL/GenBank/DDBJ databases">
        <title>Genome sequence and analysis of novel Kurthia sp.</title>
        <authorList>
            <person name="Lawson J.N."/>
            <person name="Gonzalez J.E."/>
            <person name="Rinauldi L."/>
            <person name="Xuan Z."/>
            <person name="Firman A."/>
            <person name="Shaddox L."/>
            <person name="Trudeau A."/>
            <person name="Shah S."/>
            <person name="Reiman D."/>
        </authorList>
    </citation>
    <scope>NUCLEOTIDE SEQUENCE [LARGE SCALE GENOMIC DNA]</scope>
    <source>
        <strain evidence="4 5">3B1D</strain>
    </source>
</reference>
<accession>A0A433RY58</accession>
<dbReference type="AlphaFoldDB" id="A0A433RY58"/>
<keyword evidence="5" id="KW-1185">Reference proteome</keyword>
<dbReference type="SUPFAM" id="SSF58104">
    <property type="entry name" value="Methyl-accepting chemotaxis protein (MCP) signaling domain"/>
    <property type="match status" value="1"/>
</dbReference>
<dbReference type="SUPFAM" id="SSF46458">
    <property type="entry name" value="Globin-like"/>
    <property type="match status" value="1"/>
</dbReference>
<dbReference type="Gene3D" id="1.10.287.950">
    <property type="entry name" value="Methyl-accepting chemotaxis protein"/>
    <property type="match status" value="1"/>
</dbReference>
<dbReference type="RefSeq" id="WP_126989157.1">
    <property type="nucleotide sequence ID" value="NZ_JTFC01000006.1"/>
</dbReference>
<dbReference type="CDD" id="cd01068">
    <property type="entry name" value="globin_sensor"/>
    <property type="match status" value="1"/>
</dbReference>
<dbReference type="GO" id="GO:0020037">
    <property type="term" value="F:heme binding"/>
    <property type="evidence" value="ECO:0007669"/>
    <property type="project" value="InterPro"/>
</dbReference>
<evidence type="ECO:0000256" key="2">
    <source>
        <dbReference type="PROSITE-ProRule" id="PRU00284"/>
    </source>
</evidence>
<dbReference type="Proteomes" id="UP000288623">
    <property type="component" value="Unassembled WGS sequence"/>
</dbReference>